<dbReference type="KEGG" id="mez:Mtc_0347"/>
<dbReference type="SUPFAM" id="SSF52540">
    <property type="entry name" value="P-loop containing nucleoside triphosphate hydrolases"/>
    <property type="match status" value="2"/>
</dbReference>
<dbReference type="InterPro" id="IPR027417">
    <property type="entry name" value="P-loop_NTPase"/>
</dbReference>
<keyword evidence="1" id="KW-0677">Repeat</keyword>
<dbReference type="Gene3D" id="1.10.1780.10">
    <property type="entry name" value="Clp, N-terminal domain"/>
    <property type="match status" value="1"/>
</dbReference>
<dbReference type="InterPro" id="IPR036628">
    <property type="entry name" value="Clp_N_dom_sf"/>
</dbReference>
<dbReference type="CDD" id="cd00009">
    <property type="entry name" value="AAA"/>
    <property type="match status" value="1"/>
</dbReference>
<dbReference type="SMART" id="SM00382">
    <property type="entry name" value="AAA"/>
    <property type="match status" value="2"/>
</dbReference>
<evidence type="ECO:0000256" key="1">
    <source>
        <dbReference type="ARBA" id="ARBA00022737"/>
    </source>
</evidence>
<protein>
    <submittedName>
        <fullName evidence="7">ATPases with chaperone activity, ATP-binding subunit</fullName>
    </submittedName>
</protein>
<dbReference type="Pfam" id="PF07724">
    <property type="entry name" value="AAA_2"/>
    <property type="match status" value="1"/>
</dbReference>
<evidence type="ECO:0000313" key="8">
    <source>
        <dbReference type="Proteomes" id="UP000005233"/>
    </source>
</evidence>
<dbReference type="PANTHER" id="PTHR11638:SF18">
    <property type="entry name" value="HEAT SHOCK PROTEIN 104"/>
    <property type="match status" value="1"/>
</dbReference>
<accession>H8IA51</accession>
<sequence>MERITEGASRAWDIAAEEAGRSNGRLIEKEHLFIGLLSLDKALDTRDSEALKSLKAEHDAIQNVLEGACDHRSPSIAIRRALRRSIGGREKAQDGKTMHRSEECKSIFRRAAAFSSKGEVSCLHLMAAILERPGPVIEEALAGLGISAADILEPVEAWIAIMDGCSKPFVRSMDKRDIYSAVNSWLNRGEGAKSYLEKYGRDLTREAMCGHLGPFYGRKKELLQLIHVLGRRAKNNPVLVGEAGVGKTAIVEALAVRIAMGKDAHVLGGCRIVELSMASLLASAKYRGDLEERLKGVLDEAAADRRVILFIDEIHTIVGAGRCEGAALDASAIFKPYLARGLRCIGTSTISEYCRYIGADSALDRRFEAILVEEPCREEAMAMLGALRPKLEEHHGVRILDEAIEAAVDLSMRFDAGHMLPDKAVGLLDTAGSRARTPSLSMGSMEEPRKEVDFQAVARTMSSISGVPLEIVSGHMGGVSTSKLLGLDAFLKARLAGQEEAIDRIYKRLMVAYAGLEKRPGPLAVFLFAGPTGVGKTETARLLAEFLFGGREEMIRLDMSEYAEESSVSRLIGSPPGYVGYGEEGVLVRSLRARPYSVVLLDDADKAHPRVFDVFLQLFDEGRITDTRGRMADARNAIFILASSLKPAMGFSYEDVESRPGKRLTYRHNEEDKNGLEMLRPELINRIDEFIVFKPLGAEAVRGLLKRELDGALAELERRHQVSLRLSEGAQNFLASVCYSPEFGARELKRTVRQFIYVPLSGLILSGQIGKHRRWLAVYDENGISIIPDE</sequence>
<evidence type="ECO:0000256" key="3">
    <source>
        <dbReference type="ARBA" id="ARBA00022840"/>
    </source>
</evidence>
<dbReference type="Gene3D" id="3.40.50.300">
    <property type="entry name" value="P-loop containing nucleotide triphosphate hydrolases"/>
    <property type="match status" value="2"/>
</dbReference>
<dbReference type="Proteomes" id="UP000005233">
    <property type="component" value="Chromosome"/>
</dbReference>
<dbReference type="Pfam" id="PF17871">
    <property type="entry name" value="AAA_lid_9"/>
    <property type="match status" value="1"/>
</dbReference>
<dbReference type="InterPro" id="IPR003959">
    <property type="entry name" value="ATPase_AAA_core"/>
</dbReference>
<keyword evidence="3 7" id="KW-0067">ATP-binding</keyword>
<dbReference type="Gene3D" id="1.10.8.60">
    <property type="match status" value="2"/>
</dbReference>
<dbReference type="GeneID" id="11970229"/>
<dbReference type="CDD" id="cd19499">
    <property type="entry name" value="RecA-like_ClpB_Hsp104-like"/>
    <property type="match status" value="1"/>
</dbReference>
<dbReference type="GO" id="GO:0005524">
    <property type="term" value="F:ATP binding"/>
    <property type="evidence" value="ECO:0007669"/>
    <property type="project" value="UniProtKB-KW"/>
</dbReference>
<dbReference type="SMART" id="SM01086">
    <property type="entry name" value="ClpB_D2-small"/>
    <property type="match status" value="1"/>
</dbReference>
<keyword evidence="2" id="KW-0547">Nucleotide-binding</keyword>
<dbReference type="PRINTS" id="PR00300">
    <property type="entry name" value="CLPPROTEASEA"/>
</dbReference>
<dbReference type="InterPro" id="IPR003593">
    <property type="entry name" value="AAA+_ATPase"/>
</dbReference>
<evidence type="ECO:0000313" key="7">
    <source>
        <dbReference type="EMBL" id="AFC99117.1"/>
    </source>
</evidence>
<dbReference type="RefSeq" id="WP_014404956.1">
    <property type="nucleotide sequence ID" value="NC_017034.1"/>
</dbReference>
<dbReference type="InterPro" id="IPR028299">
    <property type="entry name" value="ClpA/B_CS2"/>
</dbReference>
<dbReference type="InterPro" id="IPR019489">
    <property type="entry name" value="Clp_ATPase_C"/>
</dbReference>
<gene>
    <name evidence="7" type="ordered locus">Mtc_0347</name>
</gene>
<dbReference type="HOGENOM" id="CLU_005070_4_1_2"/>
<organism evidence="7 8">
    <name type="scientific">Methanocella conradii (strain DSM 24694 / JCM 17849 / CGMCC 1.5162 / HZ254)</name>
    <dbReference type="NCBI Taxonomy" id="1041930"/>
    <lineage>
        <taxon>Archaea</taxon>
        <taxon>Methanobacteriati</taxon>
        <taxon>Methanobacteriota</taxon>
        <taxon>Stenosarchaea group</taxon>
        <taxon>Methanomicrobia</taxon>
        <taxon>Methanocellales</taxon>
        <taxon>Methanocellaceae</taxon>
        <taxon>Methanocella</taxon>
    </lineage>
</organism>
<dbReference type="PANTHER" id="PTHR11638">
    <property type="entry name" value="ATP-DEPENDENT CLP PROTEASE"/>
    <property type="match status" value="1"/>
</dbReference>
<dbReference type="Pfam" id="PF00004">
    <property type="entry name" value="AAA"/>
    <property type="match status" value="1"/>
</dbReference>
<reference evidence="7 8" key="1">
    <citation type="journal article" date="2012" name="J. Bacteriol.">
        <title>Complete genome sequence of a thermophilic methanogen, Methanocella conradii HZ254, isolated from Chinese rice field soil.</title>
        <authorList>
            <person name="Lu Z."/>
            <person name="Lu Y."/>
        </authorList>
    </citation>
    <scope>NUCLEOTIDE SEQUENCE [LARGE SCALE GENOMIC DNA]</scope>
    <source>
        <strain evidence="8">DSM 24694 / JCM 17849 / CGMCC 1.5162 / HZ254</strain>
    </source>
</reference>
<dbReference type="eggNOG" id="arCOG03947">
    <property type="taxonomic scope" value="Archaea"/>
</dbReference>
<dbReference type="InterPro" id="IPR041546">
    <property type="entry name" value="ClpA/ClpB_AAA_lid"/>
</dbReference>
<dbReference type="GO" id="GO:0005737">
    <property type="term" value="C:cytoplasm"/>
    <property type="evidence" value="ECO:0007669"/>
    <property type="project" value="TreeGrafter"/>
</dbReference>
<feature type="domain" description="AAA+ ATPase" evidence="5">
    <location>
        <begin position="233"/>
        <end position="377"/>
    </location>
</feature>
<dbReference type="AlphaFoldDB" id="H8IA51"/>
<evidence type="ECO:0000259" key="5">
    <source>
        <dbReference type="SMART" id="SM00382"/>
    </source>
</evidence>
<dbReference type="EMBL" id="CP003243">
    <property type="protein sequence ID" value="AFC99117.1"/>
    <property type="molecule type" value="Genomic_DNA"/>
</dbReference>
<keyword evidence="4" id="KW-0143">Chaperone</keyword>
<proteinExistence type="predicted"/>
<dbReference type="InterPro" id="IPR001270">
    <property type="entry name" value="ClpA/B"/>
</dbReference>
<dbReference type="GO" id="GO:0034605">
    <property type="term" value="P:cellular response to heat"/>
    <property type="evidence" value="ECO:0007669"/>
    <property type="project" value="TreeGrafter"/>
</dbReference>
<feature type="domain" description="AAA+ ATPase" evidence="5">
    <location>
        <begin position="522"/>
        <end position="762"/>
    </location>
</feature>
<keyword evidence="8" id="KW-1185">Reference proteome</keyword>
<dbReference type="InterPro" id="IPR050130">
    <property type="entry name" value="ClpA_ClpB"/>
</dbReference>
<evidence type="ECO:0000256" key="2">
    <source>
        <dbReference type="ARBA" id="ARBA00022741"/>
    </source>
</evidence>
<dbReference type="Pfam" id="PF10431">
    <property type="entry name" value="ClpB_D2-small"/>
    <property type="match status" value="1"/>
</dbReference>
<name>H8IA51_METCZ</name>
<evidence type="ECO:0000256" key="4">
    <source>
        <dbReference type="ARBA" id="ARBA00023186"/>
    </source>
</evidence>
<feature type="domain" description="Clp ATPase C-terminal" evidence="6">
    <location>
        <begin position="696"/>
        <end position="786"/>
    </location>
</feature>
<dbReference type="GO" id="GO:0016887">
    <property type="term" value="F:ATP hydrolysis activity"/>
    <property type="evidence" value="ECO:0007669"/>
    <property type="project" value="InterPro"/>
</dbReference>
<evidence type="ECO:0000259" key="6">
    <source>
        <dbReference type="SMART" id="SM01086"/>
    </source>
</evidence>
<dbReference type="OrthoDB" id="9837at2157"/>
<dbReference type="PROSITE" id="PS00871">
    <property type="entry name" value="CLPAB_2"/>
    <property type="match status" value="1"/>
</dbReference>
<dbReference type="STRING" id="1041930.Mtc_0347"/>